<dbReference type="InterPro" id="IPR011990">
    <property type="entry name" value="TPR-like_helical_dom_sf"/>
</dbReference>
<keyword evidence="9" id="KW-0732">Signal</keyword>
<protein>
    <recommendedName>
        <fullName evidence="2">Anaphase-promoting complex subunit 5</fullName>
    </recommendedName>
    <alternativeName>
        <fullName evidence="7">Cyclosome subunit 5</fullName>
    </alternativeName>
</protein>
<feature type="domain" description="Anaphase-promoting complex subunit 5" evidence="10">
    <location>
        <begin position="317"/>
        <end position="416"/>
    </location>
</feature>
<keyword evidence="12" id="KW-1185">Reference proteome</keyword>
<dbReference type="AlphaFoldDB" id="A0A9D4V221"/>
<evidence type="ECO:0000313" key="12">
    <source>
        <dbReference type="Proteomes" id="UP000886520"/>
    </source>
</evidence>
<keyword evidence="3" id="KW-0132">Cell division</keyword>
<dbReference type="PANTHER" id="PTHR12830">
    <property type="entry name" value="ANAPHASE-PROMOTING COMPLEX SUBUNIT 5"/>
    <property type="match status" value="1"/>
</dbReference>
<organism evidence="11 12">
    <name type="scientific">Adiantum capillus-veneris</name>
    <name type="common">Maidenhair fern</name>
    <dbReference type="NCBI Taxonomy" id="13818"/>
    <lineage>
        <taxon>Eukaryota</taxon>
        <taxon>Viridiplantae</taxon>
        <taxon>Streptophyta</taxon>
        <taxon>Embryophyta</taxon>
        <taxon>Tracheophyta</taxon>
        <taxon>Polypodiopsida</taxon>
        <taxon>Polypodiidae</taxon>
        <taxon>Polypodiales</taxon>
        <taxon>Pteridineae</taxon>
        <taxon>Pteridaceae</taxon>
        <taxon>Vittarioideae</taxon>
        <taxon>Adiantum</taxon>
    </lineage>
</organism>
<evidence type="ECO:0000256" key="2">
    <source>
        <dbReference type="ARBA" id="ARBA00016066"/>
    </source>
</evidence>
<name>A0A9D4V221_ADICA</name>
<dbReference type="GO" id="GO:0070979">
    <property type="term" value="P:protein K11-linked ubiquitination"/>
    <property type="evidence" value="ECO:0007669"/>
    <property type="project" value="TreeGrafter"/>
</dbReference>
<evidence type="ECO:0000256" key="1">
    <source>
        <dbReference type="ARBA" id="ARBA00007450"/>
    </source>
</evidence>
<evidence type="ECO:0000256" key="4">
    <source>
        <dbReference type="ARBA" id="ARBA00022776"/>
    </source>
</evidence>
<dbReference type="OrthoDB" id="2504561at2759"/>
<comment type="function">
    <text evidence="8">Component of the anaphase promoting complex/cyclosome (APC/C), a cell cycle-regulated E3 ubiquitin ligase that controls progression through mitosis and the G1 phase of the cell cycle. The APC/C complex acts by mediating ubiquitination and subsequent degradation of target proteins: it mainly mediates the formation of 'Lys-11'-linked polyubiquitin chains and, to a lower extent, the formation of 'Lys-48'- and 'Lys-63'-linked polyubiquitin chains. The APC/C complex catalyzes assembly of branched 'Lys-11'-/'Lys-48'-linked branched ubiquitin chains on target proteins.</text>
</comment>
<dbReference type="InterPro" id="IPR037679">
    <property type="entry name" value="Apc5"/>
</dbReference>
<evidence type="ECO:0000256" key="6">
    <source>
        <dbReference type="ARBA" id="ARBA00023306"/>
    </source>
</evidence>
<sequence length="919" mass="99782">MGTTGFTLTPHKLSMCILLQAYALPSSSSPPFPHVPVPTRHKFSLFVLQMLKAHDDFMEPSFEELGLQLKLVLGDGGGLLVDHVANRLMGFLSPEDLCTFALGLRELLATGLNAAPDATLNEEEPLLLIDSSSILGQYLRRCILAFNILSFEGTCKLLTDLDLYRQPMLRVSGGDGTLQNSFSKIVDDVSIRDEDQPNNDDDYFEHENLEIGRSITNVQERGKENCEQKAFQESCTSEGESLYGDVNTHGEGFSNDLENRSQSPREGIFLHTNDQVDCFIGGLADVIEREVGVFTPDEVDFKLNQLEKLAPNFFKVHYLKYLNSLSNGDYPAALDSLHRYFDYSAGKGPLNSTISPGTTTGRSQAGGLLALGSMHAHFGHTSQALQSLYEAVGIAQQNNDDACLAHALAALCHLISEIGAPSDADVSELSLPGLNVGNGPSLSVQEQLVLLLNCCLRRAMELRLPHLMAFSRLVLAKFNLKFVRRSLSGGPTTSEQLETSPLDVYKTLRLSPYLLSSITATSFMESGANLGVGALLRPGGTSLSSANRQGPNLLGSNSSSGMRRSFLYARTDPVLGSVLQLAGTAHLLRAASWELYGSAPMARVSALIHAICYGDVASADDSSLAYVKLAQHLAAHKSYKEACAALDIAAKKFPLAAKSRLRAARLQIIHERALHRGDINTAQAACEILSALFSPVQGVDIEVKIDVTRRHAQTLLGAGQFAEAASVAHSLFNTCYKYKMQLEGIIALILLAEIHKKAGSFVSGLPYALASLTLSKTFNLDLVHALAMVTLAELWLGLGPTHAQQALSLLQQCMTLVLGHGGRELRARTYLAVARCHLCNPAYSVHTNSQAVCEPLQAAAEEFEALEDNEQASEVYYLQARVFHVLGAVEERDHAAALFQKFTLALREAQTMETLNLPQ</sequence>
<dbReference type="Pfam" id="PF12862">
    <property type="entry name" value="ANAPC5"/>
    <property type="match status" value="1"/>
</dbReference>
<evidence type="ECO:0000256" key="5">
    <source>
        <dbReference type="ARBA" id="ARBA00022786"/>
    </source>
</evidence>
<comment type="similarity">
    <text evidence="1">Belongs to the APC5 family.</text>
</comment>
<comment type="caution">
    <text evidence="11">The sequence shown here is derived from an EMBL/GenBank/DDBJ whole genome shotgun (WGS) entry which is preliminary data.</text>
</comment>
<evidence type="ECO:0000256" key="8">
    <source>
        <dbReference type="ARBA" id="ARBA00045696"/>
    </source>
</evidence>
<keyword evidence="5" id="KW-0833">Ubl conjugation pathway</keyword>
<evidence type="ECO:0000313" key="11">
    <source>
        <dbReference type="EMBL" id="KAI5078331.1"/>
    </source>
</evidence>
<feature type="signal peptide" evidence="9">
    <location>
        <begin position="1"/>
        <end position="23"/>
    </location>
</feature>
<keyword evidence="4" id="KW-0498">Mitosis</keyword>
<dbReference type="GO" id="GO:0051301">
    <property type="term" value="P:cell division"/>
    <property type="evidence" value="ECO:0007669"/>
    <property type="project" value="UniProtKB-KW"/>
</dbReference>
<evidence type="ECO:0000256" key="7">
    <source>
        <dbReference type="ARBA" id="ARBA00031069"/>
    </source>
</evidence>
<evidence type="ECO:0000256" key="3">
    <source>
        <dbReference type="ARBA" id="ARBA00022618"/>
    </source>
</evidence>
<dbReference type="EMBL" id="JABFUD020000006">
    <property type="protein sequence ID" value="KAI5078331.1"/>
    <property type="molecule type" value="Genomic_DNA"/>
</dbReference>
<dbReference type="GO" id="GO:0005680">
    <property type="term" value="C:anaphase-promoting complex"/>
    <property type="evidence" value="ECO:0007669"/>
    <property type="project" value="InterPro"/>
</dbReference>
<evidence type="ECO:0000259" key="10">
    <source>
        <dbReference type="Pfam" id="PF12862"/>
    </source>
</evidence>
<dbReference type="Gene3D" id="1.25.40.10">
    <property type="entry name" value="Tetratricopeptide repeat domain"/>
    <property type="match status" value="1"/>
</dbReference>
<dbReference type="GO" id="GO:0031145">
    <property type="term" value="P:anaphase-promoting complex-dependent catabolic process"/>
    <property type="evidence" value="ECO:0007669"/>
    <property type="project" value="TreeGrafter"/>
</dbReference>
<proteinExistence type="inferred from homology"/>
<dbReference type="InterPro" id="IPR026000">
    <property type="entry name" value="Apc5_dom"/>
</dbReference>
<evidence type="ECO:0000256" key="9">
    <source>
        <dbReference type="SAM" id="SignalP"/>
    </source>
</evidence>
<dbReference type="GO" id="GO:0045842">
    <property type="term" value="P:positive regulation of mitotic metaphase/anaphase transition"/>
    <property type="evidence" value="ECO:0007669"/>
    <property type="project" value="TreeGrafter"/>
</dbReference>
<gene>
    <name evidence="11" type="ORF">GOP47_0006002</name>
</gene>
<dbReference type="SUPFAM" id="SSF48452">
    <property type="entry name" value="TPR-like"/>
    <property type="match status" value="1"/>
</dbReference>
<feature type="chain" id="PRO_5038680317" description="Anaphase-promoting complex subunit 5" evidence="9">
    <location>
        <begin position="24"/>
        <end position="919"/>
    </location>
</feature>
<reference evidence="11" key="1">
    <citation type="submission" date="2021-01" db="EMBL/GenBank/DDBJ databases">
        <title>Adiantum capillus-veneris genome.</title>
        <authorList>
            <person name="Fang Y."/>
            <person name="Liao Q."/>
        </authorList>
    </citation>
    <scope>NUCLEOTIDE SEQUENCE</scope>
    <source>
        <strain evidence="11">H3</strain>
        <tissue evidence="11">Leaf</tissue>
    </source>
</reference>
<dbReference type="PANTHER" id="PTHR12830:SF9">
    <property type="entry name" value="ANAPHASE-PROMOTING COMPLEX SUBUNIT 5"/>
    <property type="match status" value="1"/>
</dbReference>
<accession>A0A9D4V221</accession>
<keyword evidence="6" id="KW-0131">Cell cycle</keyword>
<dbReference type="Proteomes" id="UP000886520">
    <property type="component" value="Chromosome 6"/>
</dbReference>